<dbReference type="Pfam" id="PF00173">
    <property type="entry name" value="Cyt-b5"/>
    <property type="match status" value="1"/>
</dbReference>
<organism evidence="17 18">
    <name type="scientific">Phascolomyces articulosus</name>
    <dbReference type="NCBI Taxonomy" id="60185"/>
    <lineage>
        <taxon>Eukaryota</taxon>
        <taxon>Fungi</taxon>
        <taxon>Fungi incertae sedis</taxon>
        <taxon>Mucoromycota</taxon>
        <taxon>Mucoromycotina</taxon>
        <taxon>Mucoromycetes</taxon>
        <taxon>Mucorales</taxon>
        <taxon>Lichtheimiaceae</taxon>
        <taxon>Phascolomyces</taxon>
    </lineage>
</organism>
<dbReference type="PRINTS" id="PR00363">
    <property type="entry name" value="CYTOCHROMEB5"/>
</dbReference>
<keyword evidence="12 15" id="KW-0472">Membrane</keyword>
<feature type="transmembrane region" description="Helical" evidence="15">
    <location>
        <begin position="44"/>
        <end position="62"/>
    </location>
</feature>
<dbReference type="SUPFAM" id="SSF55856">
    <property type="entry name" value="Cytochrome b5-like heme/steroid binding domain"/>
    <property type="match status" value="1"/>
</dbReference>
<dbReference type="Gene3D" id="3.10.120.10">
    <property type="entry name" value="Cytochrome b5-like heme/steroid binding domain"/>
    <property type="match status" value="1"/>
</dbReference>
<keyword evidence="14" id="KW-0249">Electron transport</keyword>
<dbReference type="InterPro" id="IPR005804">
    <property type="entry name" value="FA_desaturase_dom"/>
</dbReference>
<evidence type="ECO:0000256" key="6">
    <source>
        <dbReference type="ARBA" id="ARBA00022723"/>
    </source>
</evidence>
<keyword evidence="8 15" id="KW-1133">Transmembrane helix</keyword>
<dbReference type="InterPro" id="IPR036400">
    <property type="entry name" value="Cyt_B5-like_heme/steroid_sf"/>
</dbReference>
<reference evidence="17" key="2">
    <citation type="submission" date="2023-02" db="EMBL/GenBank/DDBJ databases">
        <authorList>
            <consortium name="DOE Joint Genome Institute"/>
            <person name="Mondo S.J."/>
            <person name="Chang Y."/>
            <person name="Wang Y."/>
            <person name="Ahrendt S."/>
            <person name="Andreopoulos W."/>
            <person name="Barry K."/>
            <person name="Beard J."/>
            <person name="Benny G.L."/>
            <person name="Blankenship S."/>
            <person name="Bonito G."/>
            <person name="Cuomo C."/>
            <person name="Desiro A."/>
            <person name="Gervers K.A."/>
            <person name="Hundley H."/>
            <person name="Kuo A."/>
            <person name="LaButti K."/>
            <person name="Lang B.F."/>
            <person name="Lipzen A."/>
            <person name="O'Donnell K."/>
            <person name="Pangilinan J."/>
            <person name="Reynolds N."/>
            <person name="Sandor L."/>
            <person name="Smith M.W."/>
            <person name="Tsang A."/>
            <person name="Grigoriev I.V."/>
            <person name="Stajich J.E."/>
            <person name="Spatafora J.W."/>
        </authorList>
    </citation>
    <scope>NUCLEOTIDE SEQUENCE</scope>
    <source>
        <strain evidence="17">RSA 2281</strain>
    </source>
</reference>
<dbReference type="GO" id="GO:0005789">
    <property type="term" value="C:endoplasmic reticulum membrane"/>
    <property type="evidence" value="ECO:0007669"/>
    <property type="project" value="TreeGrafter"/>
</dbReference>
<feature type="transmembrane region" description="Helical" evidence="15">
    <location>
        <begin position="104"/>
        <end position="123"/>
    </location>
</feature>
<dbReference type="InterPro" id="IPR009160">
    <property type="entry name" value="Acyl-CoA_deSatase_haem/ster-bd"/>
</dbReference>
<dbReference type="InterPro" id="IPR015876">
    <property type="entry name" value="Acyl-CoA_DS"/>
</dbReference>
<keyword evidence="11 14" id="KW-0443">Lipid metabolism</keyword>
<dbReference type="GO" id="GO:0006636">
    <property type="term" value="P:unsaturated fatty acid biosynthetic process"/>
    <property type="evidence" value="ECO:0007669"/>
    <property type="project" value="UniProtKB-UniRule"/>
</dbReference>
<gene>
    <name evidence="17" type="ORF">BDA99DRAFT_497213</name>
</gene>
<evidence type="ECO:0000256" key="8">
    <source>
        <dbReference type="ARBA" id="ARBA00022989"/>
    </source>
</evidence>
<keyword evidence="4 14" id="KW-0349">Heme</keyword>
<dbReference type="Pfam" id="PF00487">
    <property type="entry name" value="FA_desaturase"/>
    <property type="match status" value="1"/>
</dbReference>
<evidence type="ECO:0000256" key="1">
    <source>
        <dbReference type="ARBA" id="ARBA00004141"/>
    </source>
</evidence>
<dbReference type="EMBL" id="JAIXMP010000004">
    <property type="protein sequence ID" value="KAI9274341.1"/>
    <property type="molecule type" value="Genomic_DNA"/>
</dbReference>
<name>A0AAD5PI71_9FUNG</name>
<evidence type="ECO:0000256" key="12">
    <source>
        <dbReference type="ARBA" id="ARBA00023136"/>
    </source>
</evidence>
<keyword evidence="13 14" id="KW-0275">Fatty acid biosynthesis</keyword>
<keyword evidence="6 14" id="KW-0479">Metal-binding</keyword>
<evidence type="ECO:0000256" key="11">
    <source>
        <dbReference type="ARBA" id="ARBA00023098"/>
    </source>
</evidence>
<dbReference type="GO" id="GO:0005506">
    <property type="term" value="F:iron ion binding"/>
    <property type="evidence" value="ECO:0007669"/>
    <property type="project" value="TreeGrafter"/>
</dbReference>
<comment type="cofactor">
    <cofactor evidence="14">
        <name>Fe(2+)</name>
        <dbReference type="ChEBI" id="CHEBI:29033"/>
    </cofactor>
    <text evidence="14">Expected to bind 2 Fe(2+) ions per subunit.</text>
</comment>
<reference evidence="17" key="1">
    <citation type="journal article" date="2022" name="IScience">
        <title>Evolution of zygomycete secretomes and the origins of terrestrial fungal ecologies.</title>
        <authorList>
            <person name="Chang Y."/>
            <person name="Wang Y."/>
            <person name="Mondo S."/>
            <person name="Ahrendt S."/>
            <person name="Andreopoulos W."/>
            <person name="Barry K."/>
            <person name="Beard J."/>
            <person name="Benny G.L."/>
            <person name="Blankenship S."/>
            <person name="Bonito G."/>
            <person name="Cuomo C."/>
            <person name="Desiro A."/>
            <person name="Gervers K.A."/>
            <person name="Hundley H."/>
            <person name="Kuo A."/>
            <person name="LaButti K."/>
            <person name="Lang B.F."/>
            <person name="Lipzen A."/>
            <person name="O'Donnell K."/>
            <person name="Pangilinan J."/>
            <person name="Reynolds N."/>
            <person name="Sandor L."/>
            <person name="Smith M.E."/>
            <person name="Tsang A."/>
            <person name="Grigoriev I.V."/>
            <person name="Stajich J.E."/>
            <person name="Spatafora J.W."/>
        </authorList>
    </citation>
    <scope>NUCLEOTIDE SEQUENCE</scope>
    <source>
        <strain evidence="17">RSA 2281</strain>
    </source>
</reference>
<keyword evidence="7 14" id="KW-0276">Fatty acid metabolism</keyword>
<evidence type="ECO:0000313" key="17">
    <source>
        <dbReference type="EMBL" id="KAI9274341.1"/>
    </source>
</evidence>
<feature type="transmembrane region" description="Helical" evidence="15">
    <location>
        <begin position="184"/>
        <end position="205"/>
    </location>
</feature>
<dbReference type="InterPro" id="IPR001522">
    <property type="entry name" value="FADS-1_CS"/>
</dbReference>
<dbReference type="InterPro" id="IPR018506">
    <property type="entry name" value="Cyt_B5_heme-BS"/>
</dbReference>
<evidence type="ECO:0000256" key="14">
    <source>
        <dbReference type="PIRNR" id="PIRNR000345"/>
    </source>
</evidence>
<evidence type="ECO:0000256" key="9">
    <source>
        <dbReference type="ARBA" id="ARBA00023002"/>
    </source>
</evidence>
<dbReference type="PANTHER" id="PTHR11351:SF31">
    <property type="entry name" value="DESATURASE 1, ISOFORM A-RELATED"/>
    <property type="match status" value="1"/>
</dbReference>
<dbReference type="PROSITE" id="PS50255">
    <property type="entry name" value="CYTOCHROME_B5_2"/>
    <property type="match status" value="1"/>
</dbReference>
<dbReference type="EC" id="1.14.19.1" evidence="14"/>
<evidence type="ECO:0000259" key="16">
    <source>
        <dbReference type="PROSITE" id="PS50255"/>
    </source>
</evidence>
<evidence type="ECO:0000256" key="13">
    <source>
        <dbReference type="ARBA" id="ARBA00023160"/>
    </source>
</evidence>
<evidence type="ECO:0000256" key="3">
    <source>
        <dbReference type="ARBA" id="ARBA00022516"/>
    </source>
</evidence>
<protein>
    <recommendedName>
        <fullName evidence="14">Acyl-CoA desaturase</fullName>
        <ecNumber evidence="14">1.14.19.1</ecNumber>
    </recommendedName>
</protein>
<evidence type="ECO:0000256" key="15">
    <source>
        <dbReference type="SAM" id="Phobius"/>
    </source>
</evidence>
<dbReference type="PIRSF" id="PIRSF000345">
    <property type="entry name" value="OLE1"/>
    <property type="match status" value="1"/>
</dbReference>
<dbReference type="Proteomes" id="UP001209540">
    <property type="component" value="Unassembled WGS sequence"/>
</dbReference>
<dbReference type="CDD" id="cd03505">
    <property type="entry name" value="Delta9-FADS-like"/>
    <property type="match status" value="1"/>
</dbReference>
<keyword evidence="14" id="KW-0813">Transport</keyword>
<dbReference type="AlphaFoldDB" id="A0AAD5PI71"/>
<keyword evidence="3 14" id="KW-0444">Lipid biosynthesis</keyword>
<sequence>MSTTDVIYAYTESEARKPPLEKKAMPPLFDEPTTLQNWHKHVNWIQSILLLGTPLIALYGMLTTELQTKTLYWTIIYYFITGLGITGGYHRLWAHRAYRATEIVRWWFCFAGAGAVEGSIHWWSRGHRAHHRWTDTDKDPYSAHRGFFFSHLGWMLVSRPKNRIGYADVADLKADPIVAFQHKYYPYFALGMGFLFPTLVAGLGWGDFRGGYFYAGVARLCFVHHATFCVNSLAHFLGEDTFDDHHTPRDHWITALVTMGEGYHNFHHEFPQDYRNAIVYYQYDPTKWLIRALSVFGLTYDLKTFPANEVTKGKIQMQEKKLAAVKRRLEYGTPIEDLPVFTWDEFQDLVDNQNKKWVLIEGILYDMENFINEHPGGEKYIRTSLGKDVTSAFNGGVYNHSNGARNLLTRMRVGVLKHGMEVMSRKKDN</sequence>
<proteinExistence type="inferred from homology"/>
<evidence type="ECO:0000256" key="4">
    <source>
        <dbReference type="ARBA" id="ARBA00022617"/>
    </source>
</evidence>
<keyword evidence="5 15" id="KW-0812">Transmembrane</keyword>
<dbReference type="PRINTS" id="PR00075">
    <property type="entry name" value="FACDDSATRASE"/>
</dbReference>
<accession>A0AAD5PI71</accession>
<comment type="similarity">
    <text evidence="2 14">Belongs to the fatty acid desaturase type 1 family.</text>
</comment>
<evidence type="ECO:0000256" key="7">
    <source>
        <dbReference type="ARBA" id="ARBA00022832"/>
    </source>
</evidence>
<dbReference type="SMART" id="SM01117">
    <property type="entry name" value="Cyt-b5"/>
    <property type="match status" value="1"/>
</dbReference>
<keyword evidence="18" id="KW-1185">Reference proteome</keyword>
<dbReference type="GO" id="GO:0004768">
    <property type="term" value="F:stearoyl-CoA 9-desaturase activity"/>
    <property type="evidence" value="ECO:0007669"/>
    <property type="project" value="UniProtKB-UniRule"/>
</dbReference>
<feature type="domain" description="Cytochrome b5 heme-binding" evidence="16">
    <location>
        <begin position="338"/>
        <end position="417"/>
    </location>
</feature>
<keyword evidence="10 14" id="KW-0408">Iron</keyword>
<evidence type="ECO:0000256" key="2">
    <source>
        <dbReference type="ARBA" id="ARBA00009295"/>
    </source>
</evidence>
<comment type="caution">
    <text evidence="17">The sequence shown here is derived from an EMBL/GenBank/DDBJ whole genome shotgun (WGS) entry which is preliminary data.</text>
</comment>
<comment type="catalytic activity">
    <reaction evidence="14">
        <text>octadecanoyl-CoA + 2 Fe(II)-[cytochrome b5] + O2 + 2 H(+) = (9Z)-octadecenoyl-CoA + 2 Fe(III)-[cytochrome b5] + 2 H2O</text>
        <dbReference type="Rhea" id="RHEA:19721"/>
        <dbReference type="Rhea" id="RHEA-COMP:10438"/>
        <dbReference type="Rhea" id="RHEA-COMP:10439"/>
        <dbReference type="ChEBI" id="CHEBI:15377"/>
        <dbReference type="ChEBI" id="CHEBI:15378"/>
        <dbReference type="ChEBI" id="CHEBI:15379"/>
        <dbReference type="ChEBI" id="CHEBI:29033"/>
        <dbReference type="ChEBI" id="CHEBI:29034"/>
        <dbReference type="ChEBI" id="CHEBI:57387"/>
        <dbReference type="ChEBI" id="CHEBI:57394"/>
        <dbReference type="EC" id="1.14.19.1"/>
    </reaction>
</comment>
<evidence type="ECO:0000313" key="18">
    <source>
        <dbReference type="Proteomes" id="UP001209540"/>
    </source>
</evidence>
<dbReference type="PANTHER" id="PTHR11351">
    <property type="entry name" value="ACYL-COA DESATURASE"/>
    <property type="match status" value="1"/>
</dbReference>
<comment type="function">
    <text evidence="14">Stearoyl-CoA desaturase that utilizes O(2) and electrons from reduced cytochrome b5 to introduce the first double bond into saturated fatty acyl-CoA substrates.</text>
</comment>
<comment type="subcellular location">
    <subcellularLocation>
        <location evidence="1">Membrane</location>
        <topology evidence="1">Multi-pass membrane protein</topology>
    </subcellularLocation>
</comment>
<evidence type="ECO:0000256" key="10">
    <source>
        <dbReference type="ARBA" id="ARBA00023004"/>
    </source>
</evidence>
<dbReference type="PROSITE" id="PS00191">
    <property type="entry name" value="CYTOCHROME_B5_1"/>
    <property type="match status" value="1"/>
</dbReference>
<evidence type="ECO:0000256" key="5">
    <source>
        <dbReference type="ARBA" id="ARBA00022692"/>
    </source>
</evidence>
<dbReference type="InterPro" id="IPR001199">
    <property type="entry name" value="Cyt_B5-like_heme/steroid-bd"/>
</dbReference>
<feature type="transmembrane region" description="Helical" evidence="15">
    <location>
        <begin position="71"/>
        <end position="92"/>
    </location>
</feature>
<keyword evidence="9 14" id="KW-0560">Oxidoreductase</keyword>
<dbReference type="PROSITE" id="PS00476">
    <property type="entry name" value="FATTY_ACID_DESATUR_1"/>
    <property type="match status" value="1"/>
</dbReference>
<dbReference type="GO" id="GO:0020037">
    <property type="term" value="F:heme binding"/>
    <property type="evidence" value="ECO:0007669"/>
    <property type="project" value="InterPro"/>
</dbReference>